<sequence>MADTKKAFHEQVAEKLIEQLRQGTAPWQRPWEAGEAASLLPINPTTGKRYRGINAIQLMSQGRVDQRWLTYKQAAVAGAQVRKGEHGTAIQYWKFSEEQTRTDESGKPVLDAQGRPVKAEVRLERPRVFFATVFNAEQIDGLPPMQRREQTWDAVERAEAILQASGVVIQHGGQNRAFY</sequence>
<dbReference type="Pfam" id="PF08401">
    <property type="entry name" value="ArdcN"/>
    <property type="match status" value="1"/>
</dbReference>
<organism evidence="2 3">
    <name type="scientific">Candidatus Accumulibacter contiguus</name>
    <dbReference type="NCBI Taxonomy" id="2954381"/>
    <lineage>
        <taxon>Bacteria</taxon>
        <taxon>Pseudomonadati</taxon>
        <taxon>Pseudomonadota</taxon>
        <taxon>Betaproteobacteria</taxon>
        <taxon>Candidatus Accumulibacter</taxon>
    </lineage>
</organism>
<reference evidence="2" key="1">
    <citation type="submission" date="2019-03" db="EMBL/GenBank/DDBJ databases">
        <title>Metabolic reconstructions from genomes of highly enriched 'Candidatus Accumulibacter' and 'Candidatus Competibacter' bioreactor populations.</title>
        <authorList>
            <person name="Annavajhala M.K."/>
            <person name="Welles L."/>
            <person name="Abbas B."/>
            <person name="Sorokin D."/>
            <person name="Park H."/>
            <person name="Van Loosdrecht M."/>
            <person name="Chandran K."/>
        </authorList>
    </citation>
    <scope>NUCLEOTIDE SEQUENCE</scope>
    <source>
        <strain evidence="2">SBR_L</strain>
    </source>
</reference>
<name>A0ABX1TE55_9PROT</name>
<evidence type="ECO:0000313" key="2">
    <source>
        <dbReference type="EMBL" id="NMQ07988.1"/>
    </source>
</evidence>
<accession>A0ABX1TE55</accession>
<dbReference type="RefSeq" id="WP_169072203.1">
    <property type="nucleotide sequence ID" value="NZ_SPMX01000135.1"/>
</dbReference>
<evidence type="ECO:0000313" key="3">
    <source>
        <dbReference type="Proteomes" id="UP000886469"/>
    </source>
</evidence>
<keyword evidence="3" id="KW-1185">Reference proteome</keyword>
<dbReference type="InterPro" id="IPR013610">
    <property type="entry name" value="ArdC_N"/>
</dbReference>
<feature type="non-terminal residue" evidence="2">
    <location>
        <position position="179"/>
    </location>
</feature>
<dbReference type="Proteomes" id="UP000886469">
    <property type="component" value="Unassembled WGS sequence"/>
</dbReference>
<dbReference type="EMBL" id="SPMX01000135">
    <property type="protein sequence ID" value="NMQ07988.1"/>
    <property type="molecule type" value="Genomic_DNA"/>
</dbReference>
<proteinExistence type="predicted"/>
<evidence type="ECO:0000259" key="1">
    <source>
        <dbReference type="Pfam" id="PF08401"/>
    </source>
</evidence>
<feature type="domain" description="N-terminal" evidence="1">
    <location>
        <begin position="8"/>
        <end position="122"/>
    </location>
</feature>
<comment type="caution">
    <text evidence="2">The sequence shown here is derived from an EMBL/GenBank/DDBJ whole genome shotgun (WGS) entry which is preliminary data.</text>
</comment>
<protein>
    <submittedName>
        <fullName evidence="2">DUF1738 domain-containing protein</fullName>
    </submittedName>
</protein>
<gene>
    <name evidence="2" type="ORF">E4Q08_23540</name>
</gene>